<dbReference type="OrthoDB" id="378564at2759"/>
<feature type="transmembrane region" description="Helical" evidence="7">
    <location>
        <begin position="438"/>
        <end position="457"/>
    </location>
</feature>
<dbReference type="EMBL" id="CAJHUC010001060">
    <property type="protein sequence ID" value="CAD7699576.1"/>
    <property type="molecule type" value="Genomic_DNA"/>
</dbReference>
<feature type="transmembrane region" description="Helical" evidence="7">
    <location>
        <begin position="463"/>
        <end position="484"/>
    </location>
</feature>
<evidence type="ECO:0000313" key="9">
    <source>
        <dbReference type="Proteomes" id="UP000708148"/>
    </source>
</evidence>
<evidence type="ECO:0000256" key="4">
    <source>
        <dbReference type="ARBA" id="ARBA00022989"/>
    </source>
</evidence>
<comment type="caution">
    <text evidence="8">The sequence shown here is derived from an EMBL/GenBank/DDBJ whole genome shotgun (WGS) entry which is preliminary data.</text>
</comment>
<protein>
    <submittedName>
        <fullName evidence="8">Uncharacterized protein</fullName>
    </submittedName>
</protein>
<comment type="subcellular location">
    <subcellularLocation>
        <location evidence="1">Membrane</location>
        <topology evidence="1">Multi-pass membrane protein</topology>
    </subcellularLocation>
</comment>
<feature type="transmembrane region" description="Helical" evidence="7">
    <location>
        <begin position="377"/>
        <end position="394"/>
    </location>
</feature>
<keyword evidence="9" id="KW-1185">Reference proteome</keyword>
<dbReference type="GO" id="GO:0012505">
    <property type="term" value="C:endomembrane system"/>
    <property type="evidence" value="ECO:0007669"/>
    <property type="project" value="TreeGrafter"/>
</dbReference>
<comment type="similarity">
    <text evidence="2">Belongs to the CLPTM1 family.</text>
</comment>
<evidence type="ECO:0000256" key="3">
    <source>
        <dbReference type="ARBA" id="ARBA00022692"/>
    </source>
</evidence>
<reference evidence="8" key="1">
    <citation type="submission" date="2020-12" db="EMBL/GenBank/DDBJ databases">
        <authorList>
            <person name="Iha C."/>
        </authorList>
    </citation>
    <scope>NUCLEOTIDE SEQUENCE</scope>
</reference>
<feature type="region of interest" description="Disordered" evidence="6">
    <location>
        <begin position="174"/>
        <end position="194"/>
    </location>
</feature>
<proteinExistence type="inferred from homology"/>
<keyword evidence="5 7" id="KW-0472">Membrane</keyword>
<dbReference type="Proteomes" id="UP000708148">
    <property type="component" value="Unassembled WGS sequence"/>
</dbReference>
<dbReference type="AlphaFoldDB" id="A0A8S1IXV2"/>
<accession>A0A8S1IXV2</accession>
<gene>
    <name evidence="8" type="ORF">OSTQU699_LOCUS4935</name>
</gene>
<feature type="transmembrane region" description="Helical" evidence="7">
    <location>
        <begin position="315"/>
        <end position="335"/>
    </location>
</feature>
<dbReference type="PANTHER" id="PTHR21347:SF0">
    <property type="entry name" value="LIPID SCRAMBLASE CLPTM1L"/>
    <property type="match status" value="1"/>
</dbReference>
<organism evidence="8 9">
    <name type="scientific">Ostreobium quekettii</name>
    <dbReference type="NCBI Taxonomy" id="121088"/>
    <lineage>
        <taxon>Eukaryota</taxon>
        <taxon>Viridiplantae</taxon>
        <taxon>Chlorophyta</taxon>
        <taxon>core chlorophytes</taxon>
        <taxon>Ulvophyceae</taxon>
        <taxon>TCBD clade</taxon>
        <taxon>Bryopsidales</taxon>
        <taxon>Ostreobineae</taxon>
        <taxon>Ostreobiaceae</taxon>
        <taxon>Ostreobium</taxon>
    </lineage>
</organism>
<name>A0A8S1IXV2_9CHLO</name>
<evidence type="ECO:0000256" key="6">
    <source>
        <dbReference type="SAM" id="MobiDB-lite"/>
    </source>
</evidence>
<dbReference type="PANTHER" id="PTHR21347">
    <property type="entry name" value="CLEFT LIP AND PALATE ASSOCIATED TRANSMEMBRANE PROTEIN-RELATED"/>
    <property type="match status" value="1"/>
</dbReference>
<keyword evidence="3 7" id="KW-0812">Transmembrane</keyword>
<evidence type="ECO:0000313" key="8">
    <source>
        <dbReference type="EMBL" id="CAD7699576.1"/>
    </source>
</evidence>
<feature type="region of interest" description="Disordered" evidence="6">
    <location>
        <begin position="561"/>
        <end position="628"/>
    </location>
</feature>
<feature type="transmembrane region" description="Helical" evidence="7">
    <location>
        <begin position="351"/>
        <end position="371"/>
    </location>
</feature>
<dbReference type="InterPro" id="IPR008429">
    <property type="entry name" value="CLPTM1"/>
</dbReference>
<dbReference type="GO" id="GO:0016020">
    <property type="term" value="C:membrane"/>
    <property type="evidence" value="ECO:0007669"/>
    <property type="project" value="UniProtKB-SubCell"/>
</dbReference>
<keyword evidence="4 7" id="KW-1133">Transmembrane helix</keyword>
<evidence type="ECO:0000256" key="2">
    <source>
        <dbReference type="ARBA" id="ARBA00009310"/>
    </source>
</evidence>
<evidence type="ECO:0000256" key="5">
    <source>
        <dbReference type="ARBA" id="ARBA00023136"/>
    </source>
</evidence>
<evidence type="ECO:0000256" key="7">
    <source>
        <dbReference type="SAM" id="Phobius"/>
    </source>
</evidence>
<sequence>MPPRIAPAAAAGGGDQQAQQQQRPAPNFLATALRMGFLWWLFSYMRGSPPKAKPGELISPKWDPAQLIDVYFYVHEQAQLPRDVLQMDPVWEVHGVGLSSLSQQSANVTYEPNEDVKNNGTVFLHTFLTHQGWSICCEGDPDFDENNVYWARRQLNAYLPRPKEVAAFNLLTEVPGGANQPNGGPGEGEDSGNGTEIVSFWKPEMSVAVVQEFGAYPKSKVQPHQRAHMVLDVGGQHYYPLVFFNEFWLLRDKLVQINGSVESLRLELTLGPITPWMFQMYFQMDQSFEMQQEMGLAQDTDPDAFKRILLEGNPILLGVTFVVTLLHTVFDFLAFKNDIGFWKDNKSMEGLSARTVVINCVCQAVIFLYLLDNETSYVVILSSGVGMLIEFWKITKAMKVEVQWVSVAGTQVPWLKFLDRDTYTSSQTKRYDQDATRYLSYALYPLVGGYTVYTLIYEKHKSWYSWILSSFVGAVYTFGFILMCPQLYLNYKLRSVAHLPWRQLTYKFLNTIIDDLFAFAIKMPLLHRLSVFRDDVVFLVFLYQWWLYGVDKTRANEFGFSTEKPEEPQSGVDRIGDGAVQGAEAVGEEEPKDGARRRRRKQVEGNGPGQTGGEQTAVDADSGGKKGQ</sequence>
<evidence type="ECO:0000256" key="1">
    <source>
        <dbReference type="ARBA" id="ARBA00004141"/>
    </source>
</evidence>
<feature type="region of interest" description="Disordered" evidence="6">
    <location>
        <begin position="1"/>
        <end position="23"/>
    </location>
</feature>
<dbReference type="Pfam" id="PF05602">
    <property type="entry name" value="CLPTM1"/>
    <property type="match status" value="1"/>
</dbReference>